<evidence type="ECO:0000313" key="1">
    <source>
        <dbReference type="EMBL" id="GAU07439.1"/>
    </source>
</evidence>
<comment type="caution">
    <text evidence="1">The sequence shown here is derived from an EMBL/GenBank/DDBJ whole genome shotgun (WGS) entry which is preliminary data.</text>
</comment>
<reference evidence="2" key="1">
    <citation type="submission" date="2016-06" db="EMBL/GenBank/DDBJ databases">
        <title>Draft genome sequence of Desulfoplanes formicivorans strain Pf12B.</title>
        <authorList>
            <person name="Watanabe M."/>
            <person name="Kojima H."/>
            <person name="Fukui M."/>
        </authorList>
    </citation>
    <scope>NUCLEOTIDE SEQUENCE [LARGE SCALE GENOMIC DNA]</scope>
    <source>
        <strain evidence="2">Pf12B</strain>
    </source>
</reference>
<name>A0A194AF80_9BACT</name>
<dbReference type="NCBIfam" id="NF003323">
    <property type="entry name" value="PRK04334.1-3"/>
    <property type="match status" value="1"/>
</dbReference>
<dbReference type="SUPFAM" id="SSF143631">
    <property type="entry name" value="ApbE-like"/>
    <property type="match status" value="1"/>
</dbReference>
<dbReference type="STRING" id="1592317.DPF_0120"/>
<dbReference type="InterPro" id="IPR003374">
    <property type="entry name" value="ApbE-like_sf"/>
</dbReference>
<sequence length="246" mass="26486">MNLRNDTFRAYRASYAHQQEHMFQVVVEQTDLCIICNQDLREPIFDHVHALRGHIMAYAQMHPTFLTSLVPLHVTSHQSTLVTAMLKAAQAMHVGPMAAVAGAIAQDVADTFGPECGDILVENGGDIYIRSAVPRTIGLLPDPTQAMTLGLSLQPEDFPCAICASSASIGHSLSLGQGDLVVTRARSGALADAAATRLCNELRTRKDLRKILEMADAFRAQGLLGVLAQCKGQIGIRGEMELIGLG</sequence>
<dbReference type="EMBL" id="BDFE01000004">
    <property type="protein sequence ID" value="GAU07439.1"/>
    <property type="molecule type" value="Genomic_DNA"/>
</dbReference>
<proteinExistence type="predicted"/>
<keyword evidence="2" id="KW-1185">Reference proteome</keyword>
<dbReference type="RefSeq" id="WP_083254373.1">
    <property type="nucleotide sequence ID" value="NZ_BDFE01000004.1"/>
</dbReference>
<dbReference type="AlphaFoldDB" id="A0A194AF80"/>
<protein>
    <submittedName>
        <fullName evidence="1">Thiamine biosynthesis protein ApbE</fullName>
    </submittedName>
</protein>
<gene>
    <name evidence="1" type="ORF">DPF_0120</name>
</gene>
<organism evidence="1 2">
    <name type="scientific">Desulfoplanes formicivorans</name>
    <dbReference type="NCBI Taxonomy" id="1592317"/>
    <lineage>
        <taxon>Bacteria</taxon>
        <taxon>Pseudomonadati</taxon>
        <taxon>Thermodesulfobacteriota</taxon>
        <taxon>Desulfovibrionia</taxon>
        <taxon>Desulfovibrionales</taxon>
        <taxon>Desulfoplanaceae</taxon>
        <taxon>Desulfoplanes</taxon>
    </lineage>
</organism>
<accession>A0A194AF80</accession>
<dbReference type="Proteomes" id="UP000095200">
    <property type="component" value="Unassembled WGS sequence"/>
</dbReference>
<dbReference type="Gene3D" id="3.10.520.10">
    <property type="entry name" value="ApbE-like domains"/>
    <property type="match status" value="1"/>
</dbReference>
<evidence type="ECO:0000313" key="2">
    <source>
        <dbReference type="Proteomes" id="UP000095200"/>
    </source>
</evidence>